<dbReference type="RefSeq" id="YP_009056302.1">
    <property type="nucleotide sequence ID" value="NC_024792.1"/>
</dbReference>
<reference evidence="1 2" key="1">
    <citation type="submission" date="2014-06" db="EMBL/GenBank/DDBJ databases">
        <title>Bioinformatic genomic analysis of Bacillus phage Bobb.</title>
        <authorList>
            <person name="Lewis H.M.N."/>
            <person name="Temple L."/>
            <person name="Barth R.N."/>
            <person name="Bowles K.M."/>
            <person name="Churchin D.I."/>
            <person name="Scott-Croshaw C."/>
            <person name="Glasgow G.H."/>
            <person name="Gloe M.W."/>
            <person name="McGough T.M."/>
            <person name="Nutbrown S.A."/>
            <person name="Romulus S.R."/>
            <person name="Sanders K.A.M."/>
            <person name="Diachok C.R."/>
            <person name="Serigano J.P."/>
            <person name="Shin D."/>
            <person name="Suresh M.H."/>
            <person name="Conner A.R.N."/>
            <person name="Korba R.M."/>
            <person name="Livermore R.J."/>
            <person name="Rohlf M.B."/>
            <person name="Utterback S.D."/>
            <person name="Wilson V.E."/>
        </authorList>
    </citation>
    <scope>NUCLEOTIDE SEQUENCE [LARGE SCALE GENOMIC DNA]</scope>
</reference>
<keyword evidence="2" id="KW-1185">Reference proteome</keyword>
<organism evidence="1 2">
    <name type="scientific">Bacillus phage Bobb</name>
    <dbReference type="NCBI Taxonomy" id="1527469"/>
    <lineage>
        <taxon>Viruses</taxon>
        <taxon>Duplodnaviria</taxon>
        <taxon>Heunggongvirae</taxon>
        <taxon>Uroviricota</taxon>
        <taxon>Caudoviricetes</taxon>
        <taxon>Herelleviridae</taxon>
        <taxon>Bastillevirinae</taxon>
        <taxon>Agatevirus</taxon>
        <taxon>Agatevirus bobb</taxon>
    </lineage>
</organism>
<dbReference type="EMBL" id="KM051843">
    <property type="protein sequence ID" value="AII27934.1"/>
    <property type="molecule type" value="Genomic_DNA"/>
</dbReference>
<proteinExistence type="predicted"/>
<sequence>MENKRTELFITKDVYESLGAYLSTRKSWSSKTLLTDVIRIHAEIAADKDKPVTFISIGLTYPASLNHGHSDYVTLFEELSLPEVILLVMGLCDHKVQKSVEEVKLGALASSGHFSSARELLDAFESKLRENNHLKEGE</sequence>
<dbReference type="KEGG" id="vg:20283320"/>
<dbReference type="GeneID" id="20283320"/>
<name>A0A076G7L5_9CAUD</name>
<dbReference type="Proteomes" id="UP000028664">
    <property type="component" value="Segment"/>
</dbReference>
<accession>A0A076G7L5</accession>
<evidence type="ECO:0000313" key="2">
    <source>
        <dbReference type="Proteomes" id="UP000028664"/>
    </source>
</evidence>
<protein>
    <submittedName>
        <fullName evidence="1">Uncharacterized protein</fullName>
    </submittedName>
</protein>
<evidence type="ECO:0000313" key="1">
    <source>
        <dbReference type="EMBL" id="AII27934.1"/>
    </source>
</evidence>